<sequence length="152" mass="17273">MPNKILFAVSLLAMMACSDAGVYYIDFRNVGSGWTKDRLLRYELPDSLPDGKSSLFVSIRHTNYYPYRNLWIVADYVRGGRVVESDTCNIQLADRFGNWFGSGLGQLYQYSVAMRDNVGVDGFEEVILWHYMRCDTVTGIEDVGLSLSLDEE</sequence>
<evidence type="ECO:0000313" key="2">
    <source>
        <dbReference type="EMBL" id="MBO8476540.1"/>
    </source>
</evidence>
<dbReference type="NCBIfam" id="TIGR03511">
    <property type="entry name" value="GldH_lipo"/>
    <property type="match status" value="1"/>
</dbReference>
<feature type="signal peptide" evidence="1">
    <location>
        <begin position="1"/>
        <end position="20"/>
    </location>
</feature>
<reference evidence="2" key="2">
    <citation type="journal article" date="2021" name="PeerJ">
        <title>Extensive microbial diversity within the chicken gut microbiome revealed by metagenomics and culture.</title>
        <authorList>
            <person name="Gilroy R."/>
            <person name="Ravi A."/>
            <person name="Getino M."/>
            <person name="Pursley I."/>
            <person name="Horton D.L."/>
            <person name="Alikhan N.F."/>
            <person name="Baker D."/>
            <person name="Gharbi K."/>
            <person name="Hall N."/>
            <person name="Watson M."/>
            <person name="Adriaenssens E.M."/>
            <person name="Foster-Nyarko E."/>
            <person name="Jarju S."/>
            <person name="Secka A."/>
            <person name="Antonio M."/>
            <person name="Oren A."/>
            <person name="Chaudhuri R.R."/>
            <person name="La Ragione R."/>
            <person name="Hildebrand F."/>
            <person name="Pallen M.J."/>
        </authorList>
    </citation>
    <scope>NUCLEOTIDE SEQUENCE</scope>
    <source>
        <strain evidence="2">6919</strain>
    </source>
</reference>
<organism evidence="2 3">
    <name type="scientific">Candidatus Limisoma faecipullorum</name>
    <dbReference type="NCBI Taxonomy" id="2840854"/>
    <lineage>
        <taxon>Bacteria</taxon>
        <taxon>Pseudomonadati</taxon>
        <taxon>Bacteroidota</taxon>
        <taxon>Bacteroidia</taxon>
        <taxon>Bacteroidales</taxon>
        <taxon>Candidatus Limisoma</taxon>
    </lineage>
</organism>
<dbReference type="PROSITE" id="PS51257">
    <property type="entry name" value="PROKAR_LIPOPROTEIN"/>
    <property type="match status" value="1"/>
</dbReference>
<reference evidence="2" key="1">
    <citation type="submission" date="2020-10" db="EMBL/GenBank/DDBJ databases">
        <authorList>
            <person name="Gilroy R."/>
        </authorList>
    </citation>
    <scope>NUCLEOTIDE SEQUENCE</scope>
    <source>
        <strain evidence="2">6919</strain>
    </source>
</reference>
<accession>A0A9D9NK91</accession>
<dbReference type="Proteomes" id="UP000823598">
    <property type="component" value="Unassembled WGS sequence"/>
</dbReference>
<dbReference type="InterPro" id="IPR020018">
    <property type="entry name" value="Motility-assoc_lipoprot_GldH"/>
</dbReference>
<keyword evidence="2" id="KW-0449">Lipoprotein</keyword>
<comment type="caution">
    <text evidence="2">The sequence shown here is derived from an EMBL/GenBank/DDBJ whole genome shotgun (WGS) entry which is preliminary data.</text>
</comment>
<dbReference type="Pfam" id="PF14109">
    <property type="entry name" value="GldH_lipo"/>
    <property type="match status" value="1"/>
</dbReference>
<name>A0A9D9NK91_9BACT</name>
<evidence type="ECO:0000256" key="1">
    <source>
        <dbReference type="SAM" id="SignalP"/>
    </source>
</evidence>
<gene>
    <name evidence="2" type="ORF">IAB88_06060</name>
</gene>
<feature type="chain" id="PRO_5038476150" evidence="1">
    <location>
        <begin position="21"/>
        <end position="152"/>
    </location>
</feature>
<dbReference type="EMBL" id="JADIMC010000066">
    <property type="protein sequence ID" value="MBO8476540.1"/>
    <property type="molecule type" value="Genomic_DNA"/>
</dbReference>
<evidence type="ECO:0000313" key="3">
    <source>
        <dbReference type="Proteomes" id="UP000823598"/>
    </source>
</evidence>
<proteinExistence type="predicted"/>
<dbReference type="AlphaFoldDB" id="A0A9D9NK91"/>
<keyword evidence="1" id="KW-0732">Signal</keyword>
<protein>
    <submittedName>
        <fullName evidence="2">Gliding motility lipoprotein GldH</fullName>
    </submittedName>
</protein>